<reference evidence="1" key="2">
    <citation type="journal article" date="2015" name="Fish Shellfish Immunol.">
        <title>Early steps in the European eel (Anguilla anguilla)-Vibrio vulnificus interaction in the gills: Role of the RtxA13 toxin.</title>
        <authorList>
            <person name="Callol A."/>
            <person name="Pajuelo D."/>
            <person name="Ebbesson L."/>
            <person name="Teles M."/>
            <person name="MacKenzie S."/>
            <person name="Amaro C."/>
        </authorList>
    </citation>
    <scope>NUCLEOTIDE SEQUENCE</scope>
</reference>
<organism evidence="1">
    <name type="scientific">Anguilla anguilla</name>
    <name type="common">European freshwater eel</name>
    <name type="synonym">Muraena anguilla</name>
    <dbReference type="NCBI Taxonomy" id="7936"/>
    <lineage>
        <taxon>Eukaryota</taxon>
        <taxon>Metazoa</taxon>
        <taxon>Chordata</taxon>
        <taxon>Craniata</taxon>
        <taxon>Vertebrata</taxon>
        <taxon>Euteleostomi</taxon>
        <taxon>Actinopterygii</taxon>
        <taxon>Neopterygii</taxon>
        <taxon>Teleostei</taxon>
        <taxon>Anguilliformes</taxon>
        <taxon>Anguillidae</taxon>
        <taxon>Anguilla</taxon>
    </lineage>
</organism>
<proteinExistence type="predicted"/>
<sequence length="26" mass="3101">MLYQIKTEEMLNEYVFSTMRVGCGWA</sequence>
<dbReference type="AlphaFoldDB" id="A0A0E9TED1"/>
<dbReference type="EMBL" id="GBXM01057474">
    <property type="protein sequence ID" value="JAH51103.1"/>
    <property type="molecule type" value="Transcribed_RNA"/>
</dbReference>
<name>A0A0E9TED1_ANGAN</name>
<evidence type="ECO:0000313" key="1">
    <source>
        <dbReference type="EMBL" id="JAH51103.1"/>
    </source>
</evidence>
<accession>A0A0E9TED1</accession>
<protein>
    <submittedName>
        <fullName evidence="1">Uncharacterized protein</fullName>
    </submittedName>
</protein>
<reference evidence="1" key="1">
    <citation type="submission" date="2014-11" db="EMBL/GenBank/DDBJ databases">
        <authorList>
            <person name="Amaro Gonzalez C."/>
        </authorList>
    </citation>
    <scope>NUCLEOTIDE SEQUENCE</scope>
</reference>